<feature type="non-terminal residue" evidence="1">
    <location>
        <position position="43"/>
    </location>
</feature>
<name>A0A392VBK7_9FABA</name>
<comment type="caution">
    <text evidence="1">The sequence shown here is derived from an EMBL/GenBank/DDBJ whole genome shotgun (WGS) entry which is preliminary data.</text>
</comment>
<sequence length="43" mass="4677">MVVSHKALLVMLGSESISASRALELCVALARDPVTLWVARLLR</sequence>
<keyword evidence="2" id="KW-1185">Reference proteome</keyword>
<proteinExistence type="predicted"/>
<evidence type="ECO:0000313" key="2">
    <source>
        <dbReference type="Proteomes" id="UP000265520"/>
    </source>
</evidence>
<reference evidence="1 2" key="1">
    <citation type="journal article" date="2018" name="Front. Plant Sci.">
        <title>Red Clover (Trifolium pratense) and Zigzag Clover (T. medium) - A Picture of Genomic Similarities and Differences.</title>
        <authorList>
            <person name="Dluhosova J."/>
            <person name="Istvanek J."/>
            <person name="Nedelnik J."/>
            <person name="Repkova J."/>
        </authorList>
    </citation>
    <scope>NUCLEOTIDE SEQUENCE [LARGE SCALE GENOMIC DNA]</scope>
    <source>
        <strain evidence="2">cv. 10/8</strain>
        <tissue evidence="1">Leaf</tissue>
    </source>
</reference>
<dbReference type="AlphaFoldDB" id="A0A392VBK7"/>
<organism evidence="1 2">
    <name type="scientific">Trifolium medium</name>
    <dbReference type="NCBI Taxonomy" id="97028"/>
    <lineage>
        <taxon>Eukaryota</taxon>
        <taxon>Viridiplantae</taxon>
        <taxon>Streptophyta</taxon>
        <taxon>Embryophyta</taxon>
        <taxon>Tracheophyta</taxon>
        <taxon>Spermatophyta</taxon>
        <taxon>Magnoliopsida</taxon>
        <taxon>eudicotyledons</taxon>
        <taxon>Gunneridae</taxon>
        <taxon>Pentapetalae</taxon>
        <taxon>rosids</taxon>
        <taxon>fabids</taxon>
        <taxon>Fabales</taxon>
        <taxon>Fabaceae</taxon>
        <taxon>Papilionoideae</taxon>
        <taxon>50 kb inversion clade</taxon>
        <taxon>NPAAA clade</taxon>
        <taxon>Hologalegina</taxon>
        <taxon>IRL clade</taxon>
        <taxon>Trifolieae</taxon>
        <taxon>Trifolium</taxon>
    </lineage>
</organism>
<dbReference type="EMBL" id="LXQA011121919">
    <property type="protein sequence ID" value="MCI85706.1"/>
    <property type="molecule type" value="Genomic_DNA"/>
</dbReference>
<dbReference type="Proteomes" id="UP000265520">
    <property type="component" value="Unassembled WGS sequence"/>
</dbReference>
<accession>A0A392VBK7</accession>
<protein>
    <submittedName>
        <fullName evidence="1">Uncharacterized protein</fullName>
    </submittedName>
</protein>
<evidence type="ECO:0000313" key="1">
    <source>
        <dbReference type="EMBL" id="MCI85706.1"/>
    </source>
</evidence>